<evidence type="ECO:0000313" key="3">
    <source>
        <dbReference type="RefSeq" id="XP_070142120.1"/>
    </source>
</evidence>
<dbReference type="RefSeq" id="XP_070142120.1">
    <property type="nucleotide sequence ID" value="XM_070286019.1"/>
</dbReference>
<feature type="compositionally biased region" description="Pro residues" evidence="1">
    <location>
        <begin position="922"/>
        <end position="933"/>
    </location>
</feature>
<name>A0ABM4GHE1_DROKI</name>
<reference evidence="2" key="1">
    <citation type="submission" date="2025-05" db="UniProtKB">
        <authorList>
            <consortium name="RefSeq"/>
        </authorList>
    </citation>
    <scope>NUCLEOTIDE SEQUENCE [LARGE SCALE GENOMIC DNA]</scope>
    <source>
        <strain evidence="2">14028-0561.14</strain>
    </source>
</reference>
<feature type="compositionally biased region" description="Low complexity" evidence="1">
    <location>
        <begin position="896"/>
        <end position="905"/>
    </location>
</feature>
<feature type="region of interest" description="Disordered" evidence="1">
    <location>
        <begin position="642"/>
        <end position="728"/>
    </location>
</feature>
<feature type="compositionally biased region" description="Low complexity" evidence="1">
    <location>
        <begin position="934"/>
        <end position="947"/>
    </location>
</feature>
<dbReference type="InterPro" id="IPR043502">
    <property type="entry name" value="DNA/RNA_pol_sf"/>
</dbReference>
<feature type="compositionally biased region" description="Basic and acidic residues" evidence="1">
    <location>
        <begin position="205"/>
        <end position="231"/>
    </location>
</feature>
<evidence type="ECO:0000313" key="2">
    <source>
        <dbReference type="Proteomes" id="UP001652661"/>
    </source>
</evidence>
<feature type="region of interest" description="Disordered" evidence="1">
    <location>
        <begin position="291"/>
        <end position="480"/>
    </location>
</feature>
<feature type="compositionally biased region" description="Basic and acidic residues" evidence="1">
    <location>
        <begin position="133"/>
        <end position="156"/>
    </location>
</feature>
<feature type="region of interest" description="Disordered" evidence="1">
    <location>
        <begin position="870"/>
        <end position="1079"/>
    </location>
</feature>
<feature type="compositionally biased region" description="Polar residues" evidence="1">
    <location>
        <begin position="55"/>
        <end position="67"/>
    </location>
</feature>
<reference evidence="3" key="2">
    <citation type="submission" date="2025-08" db="UniProtKB">
        <authorList>
            <consortium name="RefSeq"/>
        </authorList>
    </citation>
    <scope>IDENTIFICATION</scope>
    <source>
        <strain evidence="3">14028-0561.14</strain>
        <tissue evidence="3">Whole fly</tissue>
    </source>
</reference>
<gene>
    <name evidence="3" type="primary">LOC138928654</name>
</gene>
<organism evidence="2 3">
    <name type="scientific">Drosophila kikkawai</name>
    <name type="common">Fruit fly</name>
    <dbReference type="NCBI Taxonomy" id="30033"/>
    <lineage>
        <taxon>Eukaryota</taxon>
        <taxon>Metazoa</taxon>
        <taxon>Ecdysozoa</taxon>
        <taxon>Arthropoda</taxon>
        <taxon>Hexapoda</taxon>
        <taxon>Insecta</taxon>
        <taxon>Pterygota</taxon>
        <taxon>Neoptera</taxon>
        <taxon>Endopterygota</taxon>
        <taxon>Diptera</taxon>
        <taxon>Brachycera</taxon>
        <taxon>Muscomorpha</taxon>
        <taxon>Ephydroidea</taxon>
        <taxon>Drosophilidae</taxon>
        <taxon>Drosophila</taxon>
        <taxon>Sophophora</taxon>
    </lineage>
</organism>
<keyword evidence="2" id="KW-1185">Reference proteome</keyword>
<feature type="compositionally biased region" description="Low complexity" evidence="1">
    <location>
        <begin position="1014"/>
        <end position="1027"/>
    </location>
</feature>
<feature type="compositionally biased region" description="Basic and acidic residues" evidence="1">
    <location>
        <begin position="90"/>
        <end position="101"/>
    </location>
</feature>
<accession>A0ABM4GHE1</accession>
<feature type="compositionally biased region" description="Low complexity" evidence="1">
    <location>
        <begin position="1045"/>
        <end position="1057"/>
    </location>
</feature>
<evidence type="ECO:0000256" key="1">
    <source>
        <dbReference type="SAM" id="MobiDB-lite"/>
    </source>
</evidence>
<dbReference type="SUPFAM" id="SSF56672">
    <property type="entry name" value="DNA/RNA polymerases"/>
    <property type="match status" value="1"/>
</dbReference>
<feature type="region of interest" description="Disordered" evidence="1">
    <location>
        <begin position="595"/>
        <end position="616"/>
    </location>
</feature>
<dbReference type="Gene3D" id="3.10.10.10">
    <property type="entry name" value="HIV Type 1 Reverse Transcriptase, subunit A, domain 1"/>
    <property type="match status" value="1"/>
</dbReference>
<feature type="region of interest" description="Disordered" evidence="1">
    <location>
        <begin position="35"/>
        <end position="234"/>
    </location>
</feature>
<feature type="region of interest" description="Disordered" evidence="1">
    <location>
        <begin position="755"/>
        <end position="839"/>
    </location>
</feature>
<feature type="compositionally biased region" description="Basic and acidic residues" evidence="1">
    <location>
        <begin position="303"/>
        <end position="347"/>
    </location>
</feature>
<dbReference type="GeneID" id="138928654"/>
<feature type="compositionally biased region" description="Basic and acidic residues" evidence="1">
    <location>
        <begin position="164"/>
        <end position="192"/>
    </location>
</feature>
<protein>
    <submittedName>
        <fullName evidence="3">Msx2-interacting protein-like</fullName>
    </submittedName>
</protein>
<sequence length="1136" mass="125517">MPAMLEPLILGMDFLASIGTTLRCGTASLTLSLHRPEELDHTRPNGPMHTDQRNHPSASGSQSQTRVTLGPADTPRPLNSLPTEPRLGIAKHDVRPRKDQGTNEPPRPYGPEPQGCEETRGGNRTAASVEINETERSTEASEENKVWRKADHELETHGQPVGERTPRTREENYEREHRETHEDTDTEGYQREQEDEEHNENTPGNHKEETPTQENRHPNHELPENDGETHPHVQAFHCEQLAQFEGMAGVANIAEHRITMRDDWPIKQRYFPKNPAMQRIIDEQVDALLEQGCIEPSRSPHKPRSDQRREPRSNPRDQPAEPRSDQRREPRSNHEEPPTAHHSEPRSDQQSTTTESHSTHAEKPQTTAQGEPRSTHRRQPREPRSELEDQPSTSPRAQFRGTASPATENQPPCWRQALPVADATAAQRNPFRTSTKRVRFQDHVEETPEPSPPLCGTVNSVSHPTEDQVSFQIEESETPDYPEPWVKEFLEQELAKFDTLSGRQPPSARLPQGTTSHTLHRFRSTEANQTMDGQGHPPTPAPAPQDNSWMCCVVDELLQALHGAGPSPPRPSDSLVVHSAGLFRPRALPVDATIDADNGEETTAGNHAGPRRPYTEGMPPLVPLFAGLVGPRRAPLEVVPRDDDEEEAHQHDDAGPHPAPLRGMPFQAPLRAGHIGPQAPSPEVALPDGNDEEEVPPDHRFGPLRVDLTPPQRREVPSGDPAAAADAEDAWNQAVSLSDDWVNFDRLVEDTLGDLFDSPPHAEPPATGALGPLGARYDPVSDDESRYNGSTPRHYDPTADGDDDSDSTVIYDPTAEDSRDVRRRRTTPPHPSDNRAPPYMGEVEAALIECFGEIPVDVFDWGSGTNIASTISADEDEASRDGRQSDASRPSSTGPADDASASTISADEDETSQDSGWSNAPRSPPPRWTPPSTTPLQSWAPATTSRSRPPPPSYEEIFGPGLYAGPHTTRCAAVTPSRDPRPRLPTIAELAAEEARRRAEDLSEELGIPQMAQSPADNTPAANNPRPADNPPPATPRRRARRRSAPWADSPSSSSDESSLDADEGALNPPRWVPAPVEWTTPNGTLPAALLRRIHGRLATPRRRTIRILEEDANQRFRVQINRSGKVIITLHPSRR</sequence>
<proteinExistence type="predicted"/>
<feature type="region of interest" description="Disordered" evidence="1">
    <location>
        <begin position="528"/>
        <end position="547"/>
    </location>
</feature>
<dbReference type="Proteomes" id="UP001652661">
    <property type="component" value="Chromosome 2L"/>
</dbReference>
<feature type="compositionally biased region" description="Polar residues" evidence="1">
    <location>
        <begin position="457"/>
        <end position="473"/>
    </location>
</feature>